<dbReference type="KEGG" id="bbel:109462291"/>
<evidence type="ECO:0000313" key="5">
    <source>
        <dbReference type="RefSeq" id="XP_019614380.1"/>
    </source>
</evidence>
<keyword evidence="1" id="KW-0863">Zinc-finger</keyword>
<sequence>MRRDNSICVTTTQKDRLSAADAFALLDTVGVPTSSLQAVQALNQTSFDVTFRTLRDRKLYAGKLAQLDCVDVRVYGSAESIITASRIPDEFDDNYVRNYLSRFGQVLASRMVTYRDRPSVRNGNRQYKVVLKPGVNVPSSWRLADGRLVFFSYVGQVRTCIKCYQEGHEAANCTVRFCNKCQTVGHIASDCTNDIVCNNCNKEGHTARRCPTSYANKLQLENKWTKGPEAVVDKSTCSSGVPAQVEQTESETVAHDSPMSQGQDPDEQDNSEEESADSSEEDTEEKMELILTPSPGNESESTQPKAEAQSKTSRRKKPTTKQGQGKEQRTP</sequence>
<feature type="domain" description="CCHC-type" evidence="3">
    <location>
        <begin position="197"/>
        <end position="211"/>
    </location>
</feature>
<proteinExistence type="predicted"/>
<gene>
    <name evidence="5" type="primary">LOC109462291</name>
</gene>
<dbReference type="RefSeq" id="XP_019614380.1">
    <property type="nucleotide sequence ID" value="XM_019758821.1"/>
</dbReference>
<reference evidence="5" key="1">
    <citation type="submission" date="2025-08" db="UniProtKB">
        <authorList>
            <consortium name="RefSeq"/>
        </authorList>
    </citation>
    <scope>IDENTIFICATION</scope>
    <source>
        <tissue evidence="5">Gonad</tissue>
    </source>
</reference>
<keyword evidence="1" id="KW-0479">Metal-binding</keyword>
<evidence type="ECO:0000259" key="3">
    <source>
        <dbReference type="PROSITE" id="PS50158"/>
    </source>
</evidence>
<protein>
    <submittedName>
        <fullName evidence="5">Uncharacterized protein LOC109462291</fullName>
    </submittedName>
</protein>
<keyword evidence="1" id="KW-0862">Zinc</keyword>
<dbReference type="OrthoDB" id="427960at2759"/>
<organism evidence="4 5">
    <name type="scientific">Branchiostoma belcheri</name>
    <name type="common">Amphioxus</name>
    <dbReference type="NCBI Taxonomy" id="7741"/>
    <lineage>
        <taxon>Eukaryota</taxon>
        <taxon>Metazoa</taxon>
        <taxon>Chordata</taxon>
        <taxon>Cephalochordata</taxon>
        <taxon>Leptocardii</taxon>
        <taxon>Amphioxiformes</taxon>
        <taxon>Branchiostomatidae</taxon>
        <taxon>Branchiostoma</taxon>
    </lineage>
</organism>
<evidence type="ECO:0000313" key="4">
    <source>
        <dbReference type="Proteomes" id="UP000515135"/>
    </source>
</evidence>
<dbReference type="GO" id="GO:0008270">
    <property type="term" value="F:zinc ion binding"/>
    <property type="evidence" value="ECO:0007669"/>
    <property type="project" value="UniProtKB-KW"/>
</dbReference>
<dbReference type="InterPro" id="IPR001878">
    <property type="entry name" value="Znf_CCHC"/>
</dbReference>
<dbReference type="AlphaFoldDB" id="A0A6P4XCX0"/>
<dbReference type="GO" id="GO:0002218">
    <property type="term" value="P:activation of innate immune response"/>
    <property type="evidence" value="ECO:0007669"/>
    <property type="project" value="InterPro"/>
</dbReference>
<dbReference type="PANTHER" id="PTHR22639:SF3">
    <property type="entry name" value="ZINC FINGER CCHC DOMAIN-CONTAINING PROTEIN 3"/>
    <property type="match status" value="1"/>
</dbReference>
<name>A0A6P4XCX0_BRABE</name>
<dbReference type="Gene3D" id="4.10.60.10">
    <property type="entry name" value="Zinc finger, CCHC-type"/>
    <property type="match status" value="2"/>
</dbReference>
<dbReference type="GeneID" id="109462291"/>
<dbReference type="InterPro" id="IPR042509">
    <property type="entry name" value="ZCCHC3"/>
</dbReference>
<dbReference type="PROSITE" id="PS50158">
    <property type="entry name" value="ZF_CCHC"/>
    <property type="match status" value="1"/>
</dbReference>
<dbReference type="GO" id="GO:0003690">
    <property type="term" value="F:double-stranded DNA binding"/>
    <property type="evidence" value="ECO:0007669"/>
    <property type="project" value="InterPro"/>
</dbReference>
<feature type="compositionally biased region" description="Acidic residues" evidence="2">
    <location>
        <begin position="264"/>
        <end position="285"/>
    </location>
</feature>
<dbReference type="Proteomes" id="UP000515135">
    <property type="component" value="Unplaced"/>
</dbReference>
<feature type="region of interest" description="Disordered" evidence="2">
    <location>
        <begin position="233"/>
        <end position="331"/>
    </location>
</feature>
<dbReference type="InterPro" id="IPR036875">
    <property type="entry name" value="Znf_CCHC_sf"/>
</dbReference>
<evidence type="ECO:0000256" key="1">
    <source>
        <dbReference type="PROSITE-ProRule" id="PRU00047"/>
    </source>
</evidence>
<accession>A0A6P4XCX0</accession>
<evidence type="ECO:0000256" key="2">
    <source>
        <dbReference type="SAM" id="MobiDB-lite"/>
    </source>
</evidence>
<feature type="compositionally biased region" description="Polar residues" evidence="2">
    <location>
        <begin position="294"/>
        <end position="304"/>
    </location>
</feature>
<feature type="compositionally biased region" description="Polar residues" evidence="2">
    <location>
        <begin position="235"/>
        <end position="251"/>
    </location>
</feature>
<dbReference type="Pfam" id="PF00098">
    <property type="entry name" value="zf-CCHC"/>
    <property type="match status" value="2"/>
</dbReference>
<dbReference type="SUPFAM" id="SSF57756">
    <property type="entry name" value="Retrovirus zinc finger-like domains"/>
    <property type="match status" value="1"/>
</dbReference>
<dbReference type="PANTHER" id="PTHR22639">
    <property type="entry name" value="GAG-RELATED PROTEIN"/>
    <property type="match status" value="1"/>
</dbReference>
<dbReference type="SMART" id="SM00343">
    <property type="entry name" value="ZnF_C2HC"/>
    <property type="match status" value="3"/>
</dbReference>
<dbReference type="GO" id="GO:0003723">
    <property type="term" value="F:RNA binding"/>
    <property type="evidence" value="ECO:0007669"/>
    <property type="project" value="InterPro"/>
</dbReference>
<keyword evidence="4" id="KW-1185">Reference proteome</keyword>